<dbReference type="PANTHER" id="PTHR12395:SF9">
    <property type="entry name" value="DECAPPING AND EXORIBONUCLEASE PROTEIN"/>
    <property type="match status" value="1"/>
</dbReference>
<keyword evidence="6" id="KW-0378">Hydrolase</keyword>
<dbReference type="EMBL" id="JAPDMQ010000123">
    <property type="protein sequence ID" value="KAK0534108.1"/>
    <property type="molecule type" value="Genomic_DNA"/>
</dbReference>
<dbReference type="GO" id="GO:0000956">
    <property type="term" value="P:nuclear-transcribed mRNA catabolic process"/>
    <property type="evidence" value="ECO:0007669"/>
    <property type="project" value="TreeGrafter"/>
</dbReference>
<comment type="subcellular location">
    <subcellularLocation>
        <location evidence="6">Nucleus</location>
    </subcellularLocation>
</comment>
<comment type="catalytic activity">
    <reaction evidence="3">
        <text>a 5'-end (N(7)-methyl 5'-triphosphoguanosine)-ribonucleoside-ribonucleotide in mRNA + H2O = a (N(7)-methyl 5'-triphosphoguanosine)-nucleoside + a 5'-end phospho-ribonucleoside in mRNA + H(+)</text>
        <dbReference type="Rhea" id="RHEA:66928"/>
        <dbReference type="Rhea" id="RHEA-COMP:15692"/>
        <dbReference type="Rhea" id="RHEA-COMP:17313"/>
        <dbReference type="ChEBI" id="CHEBI:15377"/>
        <dbReference type="ChEBI" id="CHEBI:15378"/>
        <dbReference type="ChEBI" id="CHEBI:138282"/>
        <dbReference type="ChEBI" id="CHEBI:172876"/>
        <dbReference type="ChEBI" id="CHEBI:172877"/>
    </reaction>
    <physiologicalReaction direction="left-to-right" evidence="3">
        <dbReference type="Rhea" id="RHEA:66929"/>
    </physiologicalReaction>
</comment>
<keyword evidence="6" id="KW-0547">Nucleotide-binding</keyword>
<evidence type="ECO:0000256" key="1">
    <source>
        <dbReference type="ARBA" id="ARBA00001968"/>
    </source>
</evidence>
<dbReference type="EC" id="3.6.1.-" evidence="6"/>
<feature type="compositionally biased region" description="Low complexity" evidence="7">
    <location>
        <begin position="42"/>
        <end position="91"/>
    </location>
</feature>
<dbReference type="InterPro" id="IPR013961">
    <property type="entry name" value="RAI1"/>
</dbReference>
<evidence type="ECO:0000256" key="5">
    <source>
        <dbReference type="ARBA" id="ARBA00048124"/>
    </source>
</evidence>
<dbReference type="GO" id="GO:0000166">
    <property type="term" value="F:nucleotide binding"/>
    <property type="evidence" value="ECO:0007669"/>
    <property type="project" value="UniProtKB-KW"/>
</dbReference>
<proteinExistence type="inferred from homology"/>
<evidence type="ECO:0000313" key="9">
    <source>
        <dbReference type="EMBL" id="KAK0534108.1"/>
    </source>
</evidence>
<evidence type="ECO:0000256" key="4">
    <source>
        <dbReference type="ARBA" id="ARBA00044692"/>
    </source>
</evidence>
<sequence length="546" mass="59093">MKRLSPPVSPTLPNASSKRANVRQDGDRNSAASYARPHAPWSSAQATMASSSSGTRYPPSAAMAGPSSASNSGSASASASAPSSSSSAAASLGNTLSTPPLSAPLRTPLFQKPACIATFSYDDERGLHHDNRSLGIFHPPPGPTFDRNADRGRGQMRGPDLNYGFERWRRRDETVDEHLDSLLIALQHKATAAASIDADRDRARADVITWRGIATKLCTAIFAENSYDNWELNVMQVGHTLYLEEFVSPSSRKQKAASMEPRLLGFMYQGYAFESFCTSPAVPVPEPNAASASSEPRHKTSTAGDPQGWGGTVNNNVQWCAICKTTLGSNRLIIGGEVDCIQSSTRSKFSSNTDLLRASSLDPDDFVELKTSAEIRGARDAERFEGTKMIRFYMQSFLLGVPTLVCGFRDRSGYLVDVQHFNTLQLPRTVRARNPLLDAGKGLAFADQILGWVRTHIATDSHNTSLSPPPLQDAEKSYPVFRISFAPLGHSGPPSRDPNNYGGVLTIRRLSDAEVVSEVKGGAEGGRVGFLLSSYYSFAREKLAVR</sequence>
<feature type="region of interest" description="Disordered" evidence="7">
    <location>
        <begin position="286"/>
        <end position="310"/>
    </location>
</feature>
<dbReference type="GO" id="GO:0110155">
    <property type="term" value="P:NAD-cap decapping"/>
    <property type="evidence" value="ECO:0007669"/>
    <property type="project" value="TreeGrafter"/>
</dbReference>
<comment type="caution">
    <text evidence="9">The sequence shown here is derived from an EMBL/GenBank/DDBJ whole genome shotgun (WGS) entry which is preliminary data.</text>
</comment>
<keyword evidence="10" id="KW-1185">Reference proteome</keyword>
<organism evidence="9 10">
    <name type="scientific">Tilletia horrida</name>
    <dbReference type="NCBI Taxonomy" id="155126"/>
    <lineage>
        <taxon>Eukaryota</taxon>
        <taxon>Fungi</taxon>
        <taxon>Dikarya</taxon>
        <taxon>Basidiomycota</taxon>
        <taxon>Ustilaginomycotina</taxon>
        <taxon>Exobasidiomycetes</taxon>
        <taxon>Tilletiales</taxon>
        <taxon>Tilletiaceae</taxon>
        <taxon>Tilletia</taxon>
    </lineage>
</organism>
<dbReference type="PANTHER" id="PTHR12395">
    <property type="entry name" value="DOM-3 RELATED"/>
    <property type="match status" value="1"/>
</dbReference>
<comment type="cofactor">
    <cofactor evidence="1 6">
        <name>a divalent metal cation</name>
        <dbReference type="ChEBI" id="CHEBI:60240"/>
    </cofactor>
</comment>
<gene>
    <name evidence="9" type="primary">RAI1</name>
    <name evidence="9" type="ORF">OC842_002749</name>
</gene>
<dbReference type="GO" id="GO:0005634">
    <property type="term" value="C:nucleus"/>
    <property type="evidence" value="ECO:0007669"/>
    <property type="project" value="UniProtKB-SubCell"/>
</dbReference>
<keyword evidence="9" id="KW-0255">Endonuclease</keyword>
<evidence type="ECO:0000259" key="8">
    <source>
        <dbReference type="Pfam" id="PF08652"/>
    </source>
</evidence>
<feature type="region of interest" description="Disordered" evidence="7">
    <location>
        <begin position="1"/>
        <end position="94"/>
    </location>
</feature>
<name>A0AAN6GCK9_9BASI</name>
<keyword evidence="6" id="KW-0479">Metal-binding</keyword>
<comment type="similarity">
    <text evidence="2 6">Belongs to the DXO/Dom3Z family.</text>
</comment>
<keyword evidence="6" id="KW-0540">Nuclease</keyword>
<dbReference type="GO" id="GO:0004519">
    <property type="term" value="F:endonuclease activity"/>
    <property type="evidence" value="ECO:0007669"/>
    <property type="project" value="UniProtKB-KW"/>
</dbReference>
<dbReference type="GO" id="GO:0046872">
    <property type="term" value="F:metal ion binding"/>
    <property type="evidence" value="ECO:0007669"/>
    <property type="project" value="UniProtKB-KW"/>
</dbReference>
<dbReference type="AlphaFoldDB" id="A0AAN6GCK9"/>
<comment type="catalytic activity">
    <reaction evidence="4">
        <text>a 5'-end triphospho-ribonucleoside in mRNA + H2O = a 5'-end phospho-ribonucleoside in mRNA + diphosphate + H(+)</text>
        <dbReference type="Rhea" id="RHEA:78683"/>
        <dbReference type="Rhea" id="RHEA-COMP:15692"/>
        <dbReference type="Rhea" id="RHEA-COMP:17164"/>
        <dbReference type="ChEBI" id="CHEBI:15377"/>
        <dbReference type="ChEBI" id="CHEBI:15378"/>
        <dbReference type="ChEBI" id="CHEBI:33019"/>
        <dbReference type="ChEBI" id="CHEBI:138282"/>
        <dbReference type="ChEBI" id="CHEBI:167618"/>
    </reaction>
    <physiologicalReaction direction="left-to-right" evidence="4">
        <dbReference type="Rhea" id="RHEA:78684"/>
    </physiologicalReaction>
</comment>
<evidence type="ECO:0000256" key="3">
    <source>
        <dbReference type="ARBA" id="ARBA00044676"/>
    </source>
</evidence>
<keyword evidence="6" id="KW-0539">Nucleus</keyword>
<protein>
    <recommendedName>
        <fullName evidence="6">Decapping nuclease</fullName>
        <ecNumber evidence="6">3.6.1.-</ecNumber>
    </recommendedName>
</protein>
<keyword evidence="6" id="KW-0694">RNA-binding</keyword>
<comment type="function">
    <text evidence="6">Decapping enzyme for NAD-capped RNAs: specifically hydrolyzes the nicotinamide adenine dinucleotide (NAD) cap from a subset of RNAs by removing the entire NAD moiety from the 5'-end of an NAD-capped RNA.</text>
</comment>
<feature type="domain" description="RAI1-like" evidence="8">
    <location>
        <begin position="111"/>
        <end position="462"/>
    </location>
</feature>
<evidence type="ECO:0000256" key="7">
    <source>
        <dbReference type="SAM" id="MobiDB-lite"/>
    </source>
</evidence>
<evidence type="ECO:0000256" key="6">
    <source>
        <dbReference type="RuleBase" id="RU367113"/>
    </source>
</evidence>
<dbReference type="Pfam" id="PF08652">
    <property type="entry name" value="RAI1"/>
    <property type="match status" value="1"/>
</dbReference>
<evidence type="ECO:0000313" key="10">
    <source>
        <dbReference type="Proteomes" id="UP001176521"/>
    </source>
</evidence>
<dbReference type="GO" id="GO:0005829">
    <property type="term" value="C:cytosol"/>
    <property type="evidence" value="ECO:0007669"/>
    <property type="project" value="TreeGrafter"/>
</dbReference>
<accession>A0AAN6GCK9</accession>
<comment type="catalytic activity">
    <reaction evidence="5">
        <text>a 5'-end NAD(+)-phospho-ribonucleoside in mRNA + H2O = a 5'-end phospho-ribonucleoside in mRNA + NAD(+) + H(+)</text>
        <dbReference type="Rhea" id="RHEA:60880"/>
        <dbReference type="Rhea" id="RHEA-COMP:15692"/>
        <dbReference type="Rhea" id="RHEA-COMP:15698"/>
        <dbReference type="ChEBI" id="CHEBI:15377"/>
        <dbReference type="ChEBI" id="CHEBI:15378"/>
        <dbReference type="ChEBI" id="CHEBI:57540"/>
        <dbReference type="ChEBI" id="CHEBI:138282"/>
        <dbReference type="ChEBI" id="CHEBI:144029"/>
    </reaction>
    <physiologicalReaction direction="left-to-right" evidence="5">
        <dbReference type="Rhea" id="RHEA:60881"/>
    </physiologicalReaction>
</comment>
<evidence type="ECO:0000256" key="2">
    <source>
        <dbReference type="ARBA" id="ARBA00006562"/>
    </source>
</evidence>
<dbReference type="GO" id="GO:0003723">
    <property type="term" value="F:RNA binding"/>
    <property type="evidence" value="ECO:0007669"/>
    <property type="project" value="UniProtKB-KW"/>
</dbReference>
<feature type="region of interest" description="Disordered" evidence="7">
    <location>
        <begin position="133"/>
        <end position="158"/>
    </location>
</feature>
<dbReference type="InterPro" id="IPR039039">
    <property type="entry name" value="RAI1-like_fam"/>
</dbReference>
<reference evidence="9" key="1">
    <citation type="journal article" date="2023" name="PhytoFront">
        <title>Draft Genome Resources of Seven Strains of Tilletia horrida, Causal Agent of Kernel Smut of Rice.</title>
        <authorList>
            <person name="Khanal S."/>
            <person name="Antony Babu S."/>
            <person name="Zhou X.G."/>
        </authorList>
    </citation>
    <scope>NUCLEOTIDE SEQUENCE</scope>
    <source>
        <strain evidence="9">TX3</strain>
    </source>
</reference>
<dbReference type="GO" id="GO:0034353">
    <property type="term" value="F:mRNA 5'-diphosphatase activity"/>
    <property type="evidence" value="ECO:0007669"/>
    <property type="project" value="TreeGrafter"/>
</dbReference>
<dbReference type="Proteomes" id="UP001176521">
    <property type="component" value="Unassembled WGS sequence"/>
</dbReference>